<comment type="caution">
    <text evidence="1">The sequence shown here is derived from an EMBL/GenBank/DDBJ whole genome shotgun (WGS) entry which is preliminary data.</text>
</comment>
<dbReference type="EMBL" id="JBHTIS010004153">
    <property type="protein sequence ID" value="MFD1052128.1"/>
    <property type="molecule type" value="Genomic_DNA"/>
</dbReference>
<evidence type="ECO:0000313" key="2">
    <source>
        <dbReference type="Proteomes" id="UP001597045"/>
    </source>
</evidence>
<feature type="non-terminal residue" evidence="1">
    <location>
        <position position="1"/>
    </location>
</feature>
<keyword evidence="2" id="KW-1185">Reference proteome</keyword>
<sequence length="87" mass="9082">GPEDPEVVLDELRPLLLDAVARALTECGVTVVTNLDSPVDGVVSLVGDVEVDVPLWTIVRGPVDRGLSHGVDVRALNSGTEVVSGRV</sequence>
<evidence type="ECO:0000313" key="1">
    <source>
        <dbReference type="EMBL" id="MFD1052128.1"/>
    </source>
</evidence>
<dbReference type="Proteomes" id="UP001597045">
    <property type="component" value="Unassembled WGS sequence"/>
</dbReference>
<organism evidence="1 2">
    <name type="scientific">Kibdelosporangium lantanae</name>
    <dbReference type="NCBI Taxonomy" id="1497396"/>
    <lineage>
        <taxon>Bacteria</taxon>
        <taxon>Bacillati</taxon>
        <taxon>Actinomycetota</taxon>
        <taxon>Actinomycetes</taxon>
        <taxon>Pseudonocardiales</taxon>
        <taxon>Pseudonocardiaceae</taxon>
        <taxon>Kibdelosporangium</taxon>
    </lineage>
</organism>
<protein>
    <submittedName>
        <fullName evidence="1">Uncharacterized protein</fullName>
    </submittedName>
</protein>
<accession>A0ABW3MND8</accession>
<name>A0ABW3MND8_9PSEU</name>
<gene>
    <name evidence="1" type="ORF">ACFQ1S_44425</name>
</gene>
<proteinExistence type="predicted"/>
<reference evidence="2" key="1">
    <citation type="journal article" date="2019" name="Int. J. Syst. Evol. Microbiol.">
        <title>The Global Catalogue of Microorganisms (GCM) 10K type strain sequencing project: providing services to taxonomists for standard genome sequencing and annotation.</title>
        <authorList>
            <consortium name="The Broad Institute Genomics Platform"/>
            <consortium name="The Broad Institute Genome Sequencing Center for Infectious Disease"/>
            <person name="Wu L."/>
            <person name="Ma J."/>
        </authorList>
    </citation>
    <scope>NUCLEOTIDE SEQUENCE [LARGE SCALE GENOMIC DNA]</scope>
    <source>
        <strain evidence="2">JCM 31486</strain>
    </source>
</reference>